<dbReference type="Gene3D" id="1.10.510.10">
    <property type="entry name" value="Transferase(Phosphotransferase) domain 1"/>
    <property type="match status" value="1"/>
</dbReference>
<comment type="caution">
    <text evidence="2">The sequence shown here is derived from an EMBL/GenBank/DDBJ whole genome shotgun (WGS) entry which is preliminary data.</text>
</comment>
<dbReference type="STRING" id="5627.A0A1C7MBL1"/>
<dbReference type="InterPro" id="IPR040976">
    <property type="entry name" value="Pkinase_fungal"/>
</dbReference>
<dbReference type="EMBL" id="LUGG01000006">
    <property type="protein sequence ID" value="OBZ74007.1"/>
    <property type="molecule type" value="Genomic_DNA"/>
</dbReference>
<feature type="domain" description="Fungal-type protein kinase" evidence="1">
    <location>
        <begin position="16"/>
        <end position="103"/>
    </location>
</feature>
<accession>A0A1C7MBL1</accession>
<dbReference type="SUPFAM" id="SSF56112">
    <property type="entry name" value="Protein kinase-like (PK-like)"/>
    <property type="match status" value="1"/>
</dbReference>
<keyword evidence="3" id="KW-1185">Reference proteome</keyword>
<evidence type="ECO:0000313" key="2">
    <source>
        <dbReference type="EMBL" id="OBZ74007.1"/>
    </source>
</evidence>
<protein>
    <recommendedName>
        <fullName evidence="1">Fungal-type protein kinase domain-containing protein</fullName>
    </recommendedName>
</protein>
<dbReference type="PANTHER" id="PTHR38248:SF2">
    <property type="entry name" value="FUNK1 11"/>
    <property type="match status" value="1"/>
</dbReference>
<proteinExistence type="predicted"/>
<dbReference type="OrthoDB" id="2745096at2759"/>
<evidence type="ECO:0000313" key="3">
    <source>
        <dbReference type="Proteomes" id="UP000092993"/>
    </source>
</evidence>
<sequence length="415" mass="47167">MAAFSYADRKEWLLDNENAQKARGQLAYYARHILARQHRQFLFMIVITKDHARLLRWDRVGAVVSKPFAYIKSPEILGGFVWRYSVMTPAQRGFDPTATPATKDEVALLKAYANTLHGSKTHLGAAVNNIFSNGWPIHKIELDADGFVDMDNALTATPMREDALIEQNIAHQEAWEIGEVLHRDISDGNVVIYDDPVSGEAKGLLIDWDLAKFKEDLENPRARKSRSGTWQFMSALLLQIPTKPHEVSDDLESFIHLVNWLTFRFHKNQHSNLPVQLATVMFNMYDDFYTSPDGFDIGGWMKFSTNLSGRPPVFLAKELTSKRKFGHTMLLESLALLVQQHYQEIDAENLLLSPTDEPSETSDTTRIVVVSDKDGRHVWRIVRVAVSHTKRPQRAAEGVLSNHRAIIMFSRNCLG</sequence>
<feature type="domain" description="Fungal-type protein kinase" evidence="1">
    <location>
        <begin position="166"/>
        <end position="261"/>
    </location>
</feature>
<dbReference type="PANTHER" id="PTHR38248">
    <property type="entry name" value="FUNK1 6"/>
    <property type="match status" value="1"/>
</dbReference>
<name>A0A1C7MBL1_GRIFR</name>
<dbReference type="InterPro" id="IPR011009">
    <property type="entry name" value="Kinase-like_dom_sf"/>
</dbReference>
<reference evidence="2 3" key="1">
    <citation type="submission" date="2016-03" db="EMBL/GenBank/DDBJ databases">
        <title>Whole genome sequencing of Grifola frondosa 9006-11.</title>
        <authorList>
            <person name="Min B."/>
            <person name="Park H."/>
            <person name="Kim J.-G."/>
            <person name="Cho H."/>
            <person name="Oh Y.-L."/>
            <person name="Kong W.-S."/>
            <person name="Choi I.-G."/>
        </authorList>
    </citation>
    <scope>NUCLEOTIDE SEQUENCE [LARGE SCALE GENOMIC DNA]</scope>
    <source>
        <strain evidence="2 3">9006-11</strain>
    </source>
</reference>
<dbReference type="AlphaFoldDB" id="A0A1C7MBL1"/>
<organism evidence="2 3">
    <name type="scientific">Grifola frondosa</name>
    <name type="common">Maitake</name>
    <name type="synonym">Polyporus frondosus</name>
    <dbReference type="NCBI Taxonomy" id="5627"/>
    <lineage>
        <taxon>Eukaryota</taxon>
        <taxon>Fungi</taxon>
        <taxon>Dikarya</taxon>
        <taxon>Basidiomycota</taxon>
        <taxon>Agaricomycotina</taxon>
        <taxon>Agaricomycetes</taxon>
        <taxon>Polyporales</taxon>
        <taxon>Grifolaceae</taxon>
        <taxon>Grifola</taxon>
    </lineage>
</organism>
<dbReference type="Proteomes" id="UP000092993">
    <property type="component" value="Unassembled WGS sequence"/>
</dbReference>
<evidence type="ECO:0000259" key="1">
    <source>
        <dbReference type="Pfam" id="PF17667"/>
    </source>
</evidence>
<gene>
    <name evidence="2" type="ORF">A0H81_06515</name>
</gene>
<dbReference type="Pfam" id="PF17667">
    <property type="entry name" value="Pkinase_fungal"/>
    <property type="match status" value="2"/>
</dbReference>